<comment type="caution">
    <text evidence="6">The sequence shown here is derived from an EMBL/GenBank/DDBJ whole genome shotgun (WGS) entry which is preliminary data.</text>
</comment>
<dbReference type="Pfam" id="PF17939">
    <property type="entry name" value="TetR_C_30"/>
    <property type="match status" value="1"/>
</dbReference>
<dbReference type="PRINTS" id="PR00455">
    <property type="entry name" value="HTHTETR"/>
</dbReference>
<feature type="domain" description="HTH tetR-type" evidence="5">
    <location>
        <begin position="15"/>
        <end position="75"/>
    </location>
</feature>
<dbReference type="SUPFAM" id="SSF46689">
    <property type="entry name" value="Homeodomain-like"/>
    <property type="match status" value="1"/>
</dbReference>
<dbReference type="GO" id="GO:0003700">
    <property type="term" value="F:DNA-binding transcription factor activity"/>
    <property type="evidence" value="ECO:0007669"/>
    <property type="project" value="TreeGrafter"/>
</dbReference>
<dbReference type="InterPro" id="IPR001647">
    <property type="entry name" value="HTH_TetR"/>
</dbReference>
<proteinExistence type="predicted"/>
<evidence type="ECO:0000259" key="5">
    <source>
        <dbReference type="PROSITE" id="PS50977"/>
    </source>
</evidence>
<gene>
    <name evidence="6" type="ORF">FOZ76_22590</name>
</gene>
<keyword evidence="7" id="KW-1185">Reference proteome</keyword>
<keyword evidence="1" id="KW-0805">Transcription regulation</keyword>
<dbReference type="InterPro" id="IPR041586">
    <property type="entry name" value="PsrA_TetR_C"/>
</dbReference>
<evidence type="ECO:0000313" key="6">
    <source>
        <dbReference type="EMBL" id="TSH90596.1"/>
    </source>
</evidence>
<name>A0A556ACH6_9BURK</name>
<sequence length="233" mass="25809">MQTNARRNRQAAARPDRKQAILLAAEKLFAQRGYHAVSIRQIAKEADVPLALVSYYFGQKHELFHAIFASWSGTIAERLEALAEIGRAPTGEPRLRRIVQAFVEPVLRLRASPEGEYYALLITQGLGTGQREADSVLRDFFDPMAMAFIDALHDALREQAPDVSRGTAAWCYQFALGALLHHISDTRVERLSQGANLPQDPRAASLLIDFIVHGIHGAVLPPPVSRPTTRKSP</sequence>
<dbReference type="InterPro" id="IPR036271">
    <property type="entry name" value="Tet_transcr_reg_TetR-rel_C_sf"/>
</dbReference>
<organism evidence="6 7">
    <name type="scientific">Verticiella sediminum</name>
    <dbReference type="NCBI Taxonomy" id="1247510"/>
    <lineage>
        <taxon>Bacteria</taxon>
        <taxon>Pseudomonadati</taxon>
        <taxon>Pseudomonadota</taxon>
        <taxon>Betaproteobacteria</taxon>
        <taxon>Burkholderiales</taxon>
        <taxon>Alcaligenaceae</taxon>
        <taxon>Verticiella</taxon>
    </lineage>
</organism>
<dbReference type="AlphaFoldDB" id="A0A556ACH6"/>
<evidence type="ECO:0000256" key="2">
    <source>
        <dbReference type="ARBA" id="ARBA00023125"/>
    </source>
</evidence>
<dbReference type="SUPFAM" id="SSF48498">
    <property type="entry name" value="Tetracyclin repressor-like, C-terminal domain"/>
    <property type="match status" value="1"/>
</dbReference>
<dbReference type="Pfam" id="PF00440">
    <property type="entry name" value="TetR_N"/>
    <property type="match status" value="1"/>
</dbReference>
<keyword evidence="3" id="KW-0804">Transcription</keyword>
<dbReference type="Gene3D" id="1.10.357.10">
    <property type="entry name" value="Tetracycline Repressor, domain 2"/>
    <property type="match status" value="1"/>
</dbReference>
<dbReference type="EMBL" id="VLTJ01000039">
    <property type="protein sequence ID" value="TSH90596.1"/>
    <property type="molecule type" value="Genomic_DNA"/>
</dbReference>
<evidence type="ECO:0000313" key="7">
    <source>
        <dbReference type="Proteomes" id="UP000318405"/>
    </source>
</evidence>
<protein>
    <submittedName>
        <fullName evidence="6">TetR/AcrR family transcriptional regulator</fullName>
    </submittedName>
</protein>
<evidence type="ECO:0000256" key="1">
    <source>
        <dbReference type="ARBA" id="ARBA00023015"/>
    </source>
</evidence>
<feature type="DNA-binding region" description="H-T-H motif" evidence="4">
    <location>
        <begin position="38"/>
        <end position="57"/>
    </location>
</feature>
<evidence type="ECO:0000256" key="3">
    <source>
        <dbReference type="ARBA" id="ARBA00023163"/>
    </source>
</evidence>
<dbReference type="InterPro" id="IPR050109">
    <property type="entry name" value="HTH-type_TetR-like_transc_reg"/>
</dbReference>
<dbReference type="PANTHER" id="PTHR30055:SF234">
    <property type="entry name" value="HTH-TYPE TRANSCRIPTIONAL REGULATOR BETI"/>
    <property type="match status" value="1"/>
</dbReference>
<dbReference type="RefSeq" id="WP_143950513.1">
    <property type="nucleotide sequence ID" value="NZ_BAABMB010000003.1"/>
</dbReference>
<dbReference type="Proteomes" id="UP000318405">
    <property type="component" value="Unassembled WGS sequence"/>
</dbReference>
<reference evidence="6 7" key="1">
    <citation type="submission" date="2019-07" db="EMBL/GenBank/DDBJ databases">
        <title>Qingshengfaniella alkalisoli gen. nov., sp. nov., isolated from saline soil.</title>
        <authorList>
            <person name="Xu L."/>
            <person name="Huang X.-X."/>
            <person name="Sun J.-Q."/>
        </authorList>
    </citation>
    <scope>NUCLEOTIDE SEQUENCE [LARGE SCALE GENOMIC DNA]</scope>
    <source>
        <strain evidence="6 7">DSM 27279</strain>
    </source>
</reference>
<dbReference type="GO" id="GO:0000976">
    <property type="term" value="F:transcription cis-regulatory region binding"/>
    <property type="evidence" value="ECO:0007669"/>
    <property type="project" value="TreeGrafter"/>
</dbReference>
<keyword evidence="2 4" id="KW-0238">DNA-binding</keyword>
<accession>A0A556ACH6</accession>
<evidence type="ECO:0000256" key="4">
    <source>
        <dbReference type="PROSITE-ProRule" id="PRU00335"/>
    </source>
</evidence>
<dbReference type="PROSITE" id="PS50977">
    <property type="entry name" value="HTH_TETR_2"/>
    <property type="match status" value="1"/>
</dbReference>
<dbReference type="InterPro" id="IPR009057">
    <property type="entry name" value="Homeodomain-like_sf"/>
</dbReference>
<dbReference type="PANTHER" id="PTHR30055">
    <property type="entry name" value="HTH-TYPE TRANSCRIPTIONAL REGULATOR RUTR"/>
    <property type="match status" value="1"/>
</dbReference>
<dbReference type="OrthoDB" id="2356263at2"/>